<comment type="caution">
    <text evidence="1">The sequence shown here is derived from an EMBL/GenBank/DDBJ whole genome shotgun (WGS) entry which is preliminary data.</text>
</comment>
<dbReference type="HOGENOM" id="CLU_1253322_0_0_1"/>
<sequence length="223" mass="25597">MPMEHGDSSSSVAPPLEPSGIKEFEYYATPDFKLEPNRQPLTSEALDEQFGTHIHYMRVPVLHTEAVPETTVKDALKSYRKVWLQGPPSDNAPDEPRYAGMKLGVGDSIQYITPEVEDIHTYLRNSRRFGETYGQNAQFLMKGRPFDKPKSRRFLGYRTPTWQQVKGSNAMFDVRAAELSDLRTHLNREKHLKAYDPLTHELLGFVLDKDGKVLHSELHYIRP</sequence>
<name>I2G1E6_USTHO</name>
<dbReference type="OrthoDB" id="10424316at2759"/>
<dbReference type="Proteomes" id="UP000006174">
    <property type="component" value="Unassembled WGS sequence"/>
</dbReference>
<protein>
    <submittedName>
        <fullName evidence="1">Uncharacterized protein</fullName>
    </submittedName>
</protein>
<evidence type="ECO:0000313" key="2">
    <source>
        <dbReference type="Proteomes" id="UP000006174"/>
    </source>
</evidence>
<proteinExistence type="predicted"/>
<dbReference type="AlphaFoldDB" id="I2G1E6"/>
<organism evidence="1 2">
    <name type="scientific">Ustilago hordei</name>
    <name type="common">Barley covered smut fungus</name>
    <dbReference type="NCBI Taxonomy" id="120017"/>
    <lineage>
        <taxon>Eukaryota</taxon>
        <taxon>Fungi</taxon>
        <taxon>Dikarya</taxon>
        <taxon>Basidiomycota</taxon>
        <taxon>Ustilaginomycotina</taxon>
        <taxon>Ustilaginomycetes</taxon>
        <taxon>Ustilaginales</taxon>
        <taxon>Ustilaginaceae</taxon>
        <taxon>Ustilago</taxon>
    </lineage>
</organism>
<evidence type="ECO:0000313" key="1">
    <source>
        <dbReference type="EMBL" id="CCF52989.1"/>
    </source>
</evidence>
<accession>I2G1E6</accession>
<dbReference type="EMBL" id="CAGI01000179">
    <property type="protein sequence ID" value="CCF52989.1"/>
    <property type="molecule type" value="Genomic_DNA"/>
</dbReference>
<keyword evidence="2" id="KW-1185">Reference proteome</keyword>
<gene>
    <name evidence="1" type="ORF">UHOR_04380</name>
</gene>
<reference evidence="1 2" key="1">
    <citation type="journal article" date="2012" name="Plant Cell">
        <title>Genome comparison of barley and maize smut fungi reveals targeted loss of RNA silencing components and species-specific presence of transposable elements.</title>
        <authorList>
            <person name="Laurie J.D."/>
            <person name="Ali S."/>
            <person name="Linning R."/>
            <person name="Mannhaupt G."/>
            <person name="Wong P."/>
            <person name="Gueldener U."/>
            <person name="Muensterkoetter M."/>
            <person name="Moore R."/>
            <person name="Kahmann R."/>
            <person name="Bakkeren G."/>
            <person name="Schirawski J."/>
        </authorList>
    </citation>
    <scope>NUCLEOTIDE SEQUENCE [LARGE SCALE GENOMIC DNA]</scope>
    <source>
        <strain evidence="2">Uh4875-4</strain>
    </source>
</reference>